<comment type="caution">
    <text evidence="3">The sequence shown here is derived from an EMBL/GenBank/DDBJ whole genome shotgun (WGS) entry which is preliminary data.</text>
</comment>
<evidence type="ECO:0000259" key="2">
    <source>
        <dbReference type="Pfam" id="PF07727"/>
    </source>
</evidence>
<feature type="domain" description="Reverse transcriptase Ty1/copia-type" evidence="2">
    <location>
        <begin position="265"/>
        <end position="332"/>
    </location>
</feature>
<accession>A0A438GR42</accession>
<reference evidence="3 4" key="1">
    <citation type="journal article" date="2018" name="PLoS Genet.">
        <title>Population sequencing reveals clonal diversity and ancestral inbreeding in the grapevine cultivar Chardonnay.</title>
        <authorList>
            <person name="Roach M.J."/>
            <person name="Johnson D.L."/>
            <person name="Bohlmann J."/>
            <person name="van Vuuren H.J."/>
            <person name="Jones S.J."/>
            <person name="Pretorius I.S."/>
            <person name="Schmidt S.A."/>
            <person name="Borneman A.R."/>
        </authorList>
    </citation>
    <scope>NUCLEOTIDE SEQUENCE [LARGE SCALE GENOMIC DNA]</scope>
    <source>
        <strain evidence="4">cv. Chardonnay</strain>
        <tissue evidence="3">Leaf</tissue>
    </source>
</reference>
<dbReference type="AlphaFoldDB" id="A0A438GR42"/>
<dbReference type="InterPro" id="IPR013103">
    <property type="entry name" value="RVT_2"/>
</dbReference>
<feature type="region of interest" description="Disordered" evidence="1">
    <location>
        <begin position="93"/>
        <end position="112"/>
    </location>
</feature>
<sequence>MLSLWQDLNFNCEKEWECMGDSVRFKKKMENERVFEFLAGLNCKLDDVKSRVISRRLLPSIREVFSEVRLEESIRRVMLREYLMTGPEASALVTRGPHVGSGGSHARSSPRQSKRAYCEHCKKMGHTKDTCWTLHGKPAYWKPNKVHSHQASTETQADKTPTEIHQSTSSVRIYHWGRQLAVLRNVRVYITSMKLICVDNVLLLFGESMSEARPLLTIDYLNVAMFESTSRPKSKSNEILTSETLKESELGIVPTPRESGSNPNQGFTQTYDIDYTETFAPVAKLNTIRVLLSFVENLDWPLHQFDIKNVFLNGELEEVFMTLSPGFCKEEEKFRSNDGRMTILIVYVDDIILTGDNIREVETLKKVLTTEFEVKDLCQMGYFLGMEVARSIRGISISQRNQYMHSPKESHLEAVYKIIKYLKGSSRIRLFFKKGDSKKVKIYTNEDWAVSAEDRKSTTGYYTYVWGNLVTWRSKKQSVIVRSGAKAKFKAVAQGMCEGLWLQKLLEELHITVELSIKLYCDNKAAIIISHNPVQHDKTKHIEVDRHFINEKIEKWTICMTFIPTREQLTDIFTKGL</sequence>
<proteinExistence type="predicted"/>
<organism evidence="3 4">
    <name type="scientific">Vitis vinifera</name>
    <name type="common">Grape</name>
    <dbReference type="NCBI Taxonomy" id="29760"/>
    <lineage>
        <taxon>Eukaryota</taxon>
        <taxon>Viridiplantae</taxon>
        <taxon>Streptophyta</taxon>
        <taxon>Embryophyta</taxon>
        <taxon>Tracheophyta</taxon>
        <taxon>Spermatophyta</taxon>
        <taxon>Magnoliopsida</taxon>
        <taxon>eudicotyledons</taxon>
        <taxon>Gunneridae</taxon>
        <taxon>Pentapetalae</taxon>
        <taxon>rosids</taxon>
        <taxon>Vitales</taxon>
        <taxon>Vitaceae</taxon>
        <taxon>Viteae</taxon>
        <taxon>Vitis</taxon>
    </lineage>
</organism>
<gene>
    <name evidence="3" type="primary">RE1_638</name>
    <name evidence="3" type="ORF">CK203_047906</name>
</gene>
<evidence type="ECO:0000313" key="4">
    <source>
        <dbReference type="Proteomes" id="UP000288805"/>
    </source>
</evidence>
<dbReference type="InterPro" id="IPR043502">
    <property type="entry name" value="DNA/RNA_pol_sf"/>
</dbReference>
<evidence type="ECO:0000313" key="3">
    <source>
        <dbReference type="EMBL" id="RVW74680.1"/>
    </source>
</evidence>
<dbReference type="EMBL" id="QGNW01000365">
    <property type="protein sequence ID" value="RVW74680.1"/>
    <property type="molecule type" value="Genomic_DNA"/>
</dbReference>
<dbReference type="SUPFAM" id="SSF56672">
    <property type="entry name" value="DNA/RNA polymerases"/>
    <property type="match status" value="1"/>
</dbReference>
<name>A0A438GR42_VITVI</name>
<protein>
    <submittedName>
        <fullName evidence="3">Retrovirus-related Pol polyprotein from transposon RE1</fullName>
    </submittedName>
</protein>
<dbReference type="Proteomes" id="UP000288805">
    <property type="component" value="Unassembled WGS sequence"/>
</dbReference>
<feature type="domain" description="Reverse transcriptase Ty1/copia-type" evidence="2">
    <location>
        <begin position="339"/>
        <end position="401"/>
    </location>
</feature>
<dbReference type="PANTHER" id="PTHR11439:SF463">
    <property type="entry name" value="REVERSE TRANSCRIPTASE TY1_COPIA-TYPE DOMAIN-CONTAINING PROTEIN"/>
    <property type="match status" value="1"/>
</dbReference>
<dbReference type="PANTHER" id="PTHR11439">
    <property type="entry name" value="GAG-POL-RELATED RETROTRANSPOSON"/>
    <property type="match status" value="1"/>
</dbReference>
<evidence type="ECO:0000256" key="1">
    <source>
        <dbReference type="SAM" id="MobiDB-lite"/>
    </source>
</evidence>
<dbReference type="Pfam" id="PF07727">
    <property type="entry name" value="RVT_2"/>
    <property type="match status" value="2"/>
</dbReference>
<dbReference type="CDD" id="cd09272">
    <property type="entry name" value="RNase_HI_RT_Ty1"/>
    <property type="match status" value="1"/>
</dbReference>